<dbReference type="OrthoDB" id="2679967at2"/>
<dbReference type="Proteomes" id="UP000300879">
    <property type="component" value="Chromosome"/>
</dbReference>
<keyword evidence="1" id="KW-0472">Membrane</keyword>
<dbReference type="AlphaFoldDB" id="A0A4V1G4F5"/>
<organism evidence="2 3">
    <name type="scientific">Paenibacillus algicola</name>
    <dbReference type="NCBI Taxonomy" id="2565926"/>
    <lineage>
        <taxon>Bacteria</taxon>
        <taxon>Bacillati</taxon>
        <taxon>Bacillota</taxon>
        <taxon>Bacilli</taxon>
        <taxon>Bacillales</taxon>
        <taxon>Paenibacillaceae</taxon>
        <taxon>Paenibacillus</taxon>
    </lineage>
</organism>
<evidence type="ECO:0000256" key="1">
    <source>
        <dbReference type="SAM" id="Phobius"/>
    </source>
</evidence>
<name>A0A4V1G4F5_9BACL</name>
<dbReference type="RefSeq" id="WP_138227213.1">
    <property type="nucleotide sequence ID" value="NZ_CP040396.1"/>
</dbReference>
<evidence type="ECO:0000313" key="3">
    <source>
        <dbReference type="Proteomes" id="UP000300879"/>
    </source>
</evidence>
<feature type="transmembrane region" description="Helical" evidence="1">
    <location>
        <begin position="43"/>
        <end position="67"/>
    </location>
</feature>
<evidence type="ECO:0000313" key="2">
    <source>
        <dbReference type="EMBL" id="QCT04514.1"/>
    </source>
</evidence>
<proteinExistence type="predicted"/>
<sequence>MFIATAADSTAVFKHFDVFMILFTIVIAIGVVRLLMARQKNKFAIAFGLVSLGVFLYSDYAMVLNWINGGN</sequence>
<dbReference type="EMBL" id="CP040396">
    <property type="protein sequence ID" value="QCT04514.1"/>
    <property type="molecule type" value="Genomic_DNA"/>
</dbReference>
<keyword evidence="1" id="KW-0812">Transmembrane</keyword>
<evidence type="ECO:0008006" key="4">
    <source>
        <dbReference type="Google" id="ProtNLM"/>
    </source>
</evidence>
<protein>
    <recommendedName>
        <fullName evidence="4">DUF2759 domain-containing protein</fullName>
    </recommendedName>
</protein>
<dbReference type="KEGG" id="palo:E6C60_3809"/>
<keyword evidence="1" id="KW-1133">Transmembrane helix</keyword>
<gene>
    <name evidence="2" type="ORF">E6C60_3809</name>
</gene>
<accession>A0A4V1G4F5</accession>
<keyword evidence="3" id="KW-1185">Reference proteome</keyword>
<reference evidence="2 3" key="1">
    <citation type="submission" date="2019-05" db="EMBL/GenBank/DDBJ databases">
        <authorList>
            <person name="Chen C."/>
        </authorList>
    </citation>
    <scope>NUCLEOTIDE SEQUENCE [LARGE SCALE GENOMIC DNA]</scope>
    <source>
        <strain evidence="2 3">HB172198</strain>
    </source>
</reference>
<feature type="transmembrane region" description="Helical" evidence="1">
    <location>
        <begin position="18"/>
        <end position="36"/>
    </location>
</feature>